<comment type="caution">
    <text evidence="2">The sequence shown here is derived from an EMBL/GenBank/DDBJ whole genome shotgun (WGS) entry which is preliminary data.</text>
</comment>
<dbReference type="Proteomes" id="UP001521911">
    <property type="component" value="Unassembled WGS sequence"/>
</dbReference>
<dbReference type="RefSeq" id="WP_239180202.1">
    <property type="nucleotide sequence ID" value="NZ_JAKRDF010000006.1"/>
</dbReference>
<dbReference type="GO" id="GO:0008237">
    <property type="term" value="F:metallopeptidase activity"/>
    <property type="evidence" value="ECO:0007669"/>
    <property type="project" value="UniProtKB-KW"/>
</dbReference>
<reference evidence="2 3" key="1">
    <citation type="submission" date="2022-02" db="EMBL/GenBank/DDBJ databases">
        <title>Uncovering new skin microbiome diversity through culturing and metagenomics.</title>
        <authorList>
            <person name="Conlan S."/>
            <person name="Deming C."/>
            <person name="Nisc Comparative Sequencing Program N."/>
            <person name="Segre J.A."/>
        </authorList>
    </citation>
    <scope>NUCLEOTIDE SEQUENCE [LARGE SCALE GENOMIC DNA]</scope>
    <source>
        <strain evidence="2 3">ACRQV</strain>
    </source>
</reference>
<feature type="compositionally biased region" description="Pro residues" evidence="1">
    <location>
        <begin position="225"/>
        <end position="247"/>
    </location>
</feature>
<sequence>MSAVVTSLLGDYSQAVSQFQAASRGSYAGPSTPIGLLGDMVGSVDGINPGDLVMNTASAMGARRPLGGGKGLKEFLFGTVLSLAGGAIMDRLRGVQDDFEEERREADDLVESAQQCSDAIEDVVHISDSALVELISAVIPLLNILTMLLQRHPLGKLIIPVISSIGGDLIEQTNDTISQTCRDRDTAIENCYCEFEKRCSDVCERELPETPPAPECGRDDNSQPCPQPSPEPCEPTSPEQPAPPTQPASPAAPATPDSPTQPSGPSAPSQPSAPEAPGEQETPPKEETEPAAVEPRECPQPESSPKPAPPVEPETEQKVVPAEEIVPKTQPQSVAAPEPMTTVPEIECENNAPEPCGCPETFEDSSCDCEEAKGVRDDTPTTPADAGSEASTEMVPPADPQPTEDSNGTDETHEPDDAGTPDESEDSEDVEPPAPTEECTPEVSCSGILGILGVGVALVGIGLLADAAMDFLENVPEPEIAPEPEDMPAPEPEPEPTPEPARSDGVIAPPPELNTVPEPVPPAEKLAHVQAAGAPVPADPLPAPAPSAPEAAPGTEPHDAPEAPKPESPSVHARKAGQW</sequence>
<keyword evidence="2" id="KW-0645">Protease</keyword>
<feature type="compositionally biased region" description="Acidic residues" evidence="1">
    <location>
        <begin position="480"/>
        <end position="496"/>
    </location>
</feature>
<keyword evidence="2" id="KW-0378">Hydrolase</keyword>
<feature type="compositionally biased region" description="Basic and acidic residues" evidence="1">
    <location>
        <begin position="556"/>
        <end position="565"/>
    </location>
</feature>
<proteinExistence type="predicted"/>
<feature type="compositionally biased region" description="Basic and acidic residues" evidence="1">
    <location>
        <begin position="282"/>
        <end position="299"/>
    </location>
</feature>
<feature type="compositionally biased region" description="Low complexity" evidence="1">
    <location>
        <begin position="248"/>
        <end position="281"/>
    </location>
</feature>
<organism evidence="2 3">
    <name type="scientific">Corynebacterium singulare</name>
    <dbReference type="NCBI Taxonomy" id="161899"/>
    <lineage>
        <taxon>Bacteria</taxon>
        <taxon>Bacillati</taxon>
        <taxon>Actinomycetota</taxon>
        <taxon>Actinomycetes</taxon>
        <taxon>Mycobacteriales</taxon>
        <taxon>Corynebacteriaceae</taxon>
        <taxon>Corynebacterium</taxon>
    </lineage>
</organism>
<feature type="compositionally biased region" description="Basic and acidic residues" evidence="1">
    <location>
        <begin position="370"/>
        <end position="379"/>
    </location>
</feature>
<feature type="region of interest" description="Disordered" evidence="1">
    <location>
        <begin position="475"/>
        <end position="579"/>
    </location>
</feature>
<evidence type="ECO:0000313" key="2">
    <source>
        <dbReference type="EMBL" id="MCG7276208.1"/>
    </source>
</evidence>
<keyword evidence="3" id="KW-1185">Reference proteome</keyword>
<feature type="compositionally biased region" description="Pro residues" evidence="1">
    <location>
        <begin position="508"/>
        <end position="522"/>
    </location>
</feature>
<feature type="compositionally biased region" description="Acidic residues" evidence="1">
    <location>
        <begin position="417"/>
        <end position="431"/>
    </location>
</feature>
<evidence type="ECO:0000313" key="3">
    <source>
        <dbReference type="Proteomes" id="UP001521911"/>
    </source>
</evidence>
<accession>A0ABS9PU13</accession>
<name>A0ABS9PU13_9CORY</name>
<feature type="compositionally biased region" description="Pro residues" evidence="1">
    <location>
        <begin position="302"/>
        <end position="312"/>
    </location>
</feature>
<keyword evidence="2" id="KW-0482">Metalloprotease</keyword>
<evidence type="ECO:0000256" key="1">
    <source>
        <dbReference type="SAM" id="MobiDB-lite"/>
    </source>
</evidence>
<feature type="region of interest" description="Disordered" evidence="1">
    <location>
        <begin position="210"/>
        <end position="442"/>
    </location>
</feature>
<gene>
    <name evidence="2" type="ORF">MHK08_06965</name>
</gene>
<feature type="compositionally biased region" description="Pro residues" evidence="1">
    <location>
        <begin position="537"/>
        <end position="547"/>
    </location>
</feature>
<protein>
    <submittedName>
        <fullName evidence="2">Zinc metalloprotease</fullName>
    </submittedName>
</protein>
<dbReference type="EMBL" id="JAKRDF010000006">
    <property type="protein sequence ID" value="MCG7276208.1"/>
    <property type="molecule type" value="Genomic_DNA"/>
</dbReference>